<evidence type="ECO:0000313" key="10">
    <source>
        <dbReference type="EMBL" id="QTE47512.1"/>
    </source>
</evidence>
<keyword evidence="5 6" id="KW-0804">Transcription</keyword>
<name>A0AAE6JDU3_9SPHI</name>
<feature type="domain" description="RNA polymerase sigma-70 region 2" evidence="7">
    <location>
        <begin position="27"/>
        <end position="90"/>
    </location>
</feature>
<evidence type="ECO:0000313" key="9">
    <source>
        <dbReference type="EMBL" id="QEM03715.1"/>
    </source>
</evidence>
<dbReference type="InterPro" id="IPR013249">
    <property type="entry name" value="RNA_pol_sigma70_r4_t2"/>
</dbReference>
<reference evidence="9 11" key="1">
    <citation type="submission" date="2019-08" db="EMBL/GenBank/DDBJ databases">
        <title>Comparative genome analysis confer to the adaptation heavy metal polluted environment.</title>
        <authorList>
            <person name="Li Y."/>
        </authorList>
    </citation>
    <scope>NUCLEOTIDE SEQUENCE [LARGE SCALE GENOMIC DNA]</scope>
    <source>
        <strain evidence="9 11">P2</strain>
    </source>
</reference>
<keyword evidence="4 6" id="KW-0238">DNA-binding</keyword>
<dbReference type="InterPro" id="IPR039425">
    <property type="entry name" value="RNA_pol_sigma-70-like"/>
</dbReference>
<dbReference type="PROSITE" id="PS01063">
    <property type="entry name" value="SIGMA70_ECF"/>
    <property type="match status" value="1"/>
</dbReference>
<accession>A0AAE6JDU3</accession>
<evidence type="ECO:0000256" key="3">
    <source>
        <dbReference type="ARBA" id="ARBA00023082"/>
    </source>
</evidence>
<dbReference type="GO" id="GO:0006352">
    <property type="term" value="P:DNA-templated transcription initiation"/>
    <property type="evidence" value="ECO:0007669"/>
    <property type="project" value="InterPro"/>
</dbReference>
<dbReference type="InterPro" id="IPR007627">
    <property type="entry name" value="RNA_pol_sigma70_r2"/>
</dbReference>
<evidence type="ECO:0000256" key="6">
    <source>
        <dbReference type="RuleBase" id="RU000716"/>
    </source>
</evidence>
<evidence type="ECO:0000259" key="8">
    <source>
        <dbReference type="Pfam" id="PF08281"/>
    </source>
</evidence>
<dbReference type="InterPro" id="IPR013325">
    <property type="entry name" value="RNA_pol_sigma_r2"/>
</dbReference>
<evidence type="ECO:0000256" key="5">
    <source>
        <dbReference type="ARBA" id="ARBA00023163"/>
    </source>
</evidence>
<dbReference type="InterPro" id="IPR013324">
    <property type="entry name" value="RNA_pol_sigma_r3/r4-like"/>
</dbReference>
<dbReference type="InterPro" id="IPR000838">
    <property type="entry name" value="RNA_pol_sigma70_ECF_CS"/>
</dbReference>
<dbReference type="PANTHER" id="PTHR43133">
    <property type="entry name" value="RNA POLYMERASE ECF-TYPE SIGMA FACTO"/>
    <property type="match status" value="1"/>
</dbReference>
<evidence type="ECO:0000256" key="1">
    <source>
        <dbReference type="ARBA" id="ARBA00010641"/>
    </source>
</evidence>
<organism evidence="9 11">
    <name type="scientific">Mucilaginibacter rubeus</name>
    <dbReference type="NCBI Taxonomy" id="2027860"/>
    <lineage>
        <taxon>Bacteria</taxon>
        <taxon>Pseudomonadati</taxon>
        <taxon>Bacteroidota</taxon>
        <taxon>Sphingobacteriia</taxon>
        <taxon>Sphingobacteriales</taxon>
        <taxon>Sphingobacteriaceae</taxon>
        <taxon>Mucilaginibacter</taxon>
    </lineage>
</organism>
<dbReference type="SUPFAM" id="SSF88946">
    <property type="entry name" value="Sigma2 domain of RNA polymerase sigma factors"/>
    <property type="match status" value="1"/>
</dbReference>
<dbReference type="NCBIfam" id="TIGR02937">
    <property type="entry name" value="sigma70-ECF"/>
    <property type="match status" value="1"/>
</dbReference>
<dbReference type="Proteomes" id="UP000250557">
    <property type="component" value="Chromosome"/>
</dbReference>
<dbReference type="PANTHER" id="PTHR43133:SF46">
    <property type="entry name" value="RNA POLYMERASE SIGMA-70 FACTOR ECF SUBFAMILY"/>
    <property type="match status" value="1"/>
</dbReference>
<evidence type="ECO:0000256" key="4">
    <source>
        <dbReference type="ARBA" id="ARBA00023125"/>
    </source>
</evidence>
<comment type="similarity">
    <text evidence="1 6">Belongs to the sigma-70 factor family. ECF subfamily.</text>
</comment>
<dbReference type="GO" id="GO:0016987">
    <property type="term" value="F:sigma factor activity"/>
    <property type="evidence" value="ECO:0007669"/>
    <property type="project" value="UniProtKB-KW"/>
</dbReference>
<dbReference type="InterPro" id="IPR036388">
    <property type="entry name" value="WH-like_DNA-bd_sf"/>
</dbReference>
<keyword evidence="3 6" id="KW-0731">Sigma factor</keyword>
<proteinExistence type="inferred from homology"/>
<dbReference type="SUPFAM" id="SSF88659">
    <property type="entry name" value="Sigma3 and sigma4 domains of RNA polymerase sigma factors"/>
    <property type="match status" value="1"/>
</dbReference>
<evidence type="ECO:0000313" key="11">
    <source>
        <dbReference type="Proteomes" id="UP000250557"/>
    </source>
</evidence>
<dbReference type="RefSeq" id="WP_112652451.1">
    <property type="nucleotide sequence ID" value="NZ_CP043451.1"/>
</dbReference>
<dbReference type="EMBL" id="CP071880">
    <property type="protein sequence ID" value="QTE47512.1"/>
    <property type="molecule type" value="Genomic_DNA"/>
</dbReference>
<reference evidence="10 12" key="2">
    <citation type="submission" date="2021-03" db="EMBL/GenBank/DDBJ databases">
        <title>Mucilaginibacter strains isolated from gold and copper mining confer multi heavy-metal resistance.</title>
        <authorList>
            <person name="Li Y."/>
        </authorList>
    </citation>
    <scope>NUCLEOTIDE SEQUENCE [LARGE SCALE GENOMIC DNA]</scope>
    <source>
        <strain evidence="10 12">P2-4</strain>
    </source>
</reference>
<sequence length="199" mass="23317">MIVNDEELKVLVIAIKNGDEIAFAKFYDLHSRNLYSRIMRIIKDDEIVQEILQDVFLKIWTKRDTLDPEKPIKAYLFKIAENLVYKHFRKIAQDQKLIEQLIVNNIDYVLPVEDKIIESETKILINKAIASLPPQRKIVFTLCRLEEKSYKEVSELLGISVYTINDHLVKANKSIKQYFLANQHLALLVIIPKVFNHLK</sequence>
<dbReference type="Proteomes" id="UP000663940">
    <property type="component" value="Chromosome"/>
</dbReference>
<keyword evidence="12" id="KW-1185">Reference proteome</keyword>
<keyword evidence="2 6" id="KW-0805">Transcription regulation</keyword>
<evidence type="ECO:0000259" key="7">
    <source>
        <dbReference type="Pfam" id="PF04542"/>
    </source>
</evidence>
<evidence type="ECO:0000256" key="2">
    <source>
        <dbReference type="ARBA" id="ARBA00023015"/>
    </source>
</evidence>
<evidence type="ECO:0000313" key="12">
    <source>
        <dbReference type="Proteomes" id="UP000663940"/>
    </source>
</evidence>
<dbReference type="EMBL" id="CP043451">
    <property type="protein sequence ID" value="QEM03715.1"/>
    <property type="molecule type" value="Genomic_DNA"/>
</dbReference>
<dbReference type="Pfam" id="PF04542">
    <property type="entry name" value="Sigma70_r2"/>
    <property type="match status" value="1"/>
</dbReference>
<dbReference type="Pfam" id="PF08281">
    <property type="entry name" value="Sigma70_r4_2"/>
    <property type="match status" value="1"/>
</dbReference>
<dbReference type="AlphaFoldDB" id="A0AAE6JDU3"/>
<dbReference type="Gene3D" id="1.10.1740.10">
    <property type="match status" value="1"/>
</dbReference>
<protein>
    <recommendedName>
        <fullName evidence="6">RNA polymerase sigma factor</fullName>
    </recommendedName>
</protein>
<dbReference type="GO" id="GO:0003677">
    <property type="term" value="F:DNA binding"/>
    <property type="evidence" value="ECO:0007669"/>
    <property type="project" value="UniProtKB-KW"/>
</dbReference>
<gene>
    <name evidence="9" type="ORF">DIU31_009390</name>
    <name evidence="10" type="ORF">J3L21_18255</name>
</gene>
<dbReference type="Gene3D" id="1.10.10.10">
    <property type="entry name" value="Winged helix-like DNA-binding domain superfamily/Winged helix DNA-binding domain"/>
    <property type="match status" value="1"/>
</dbReference>
<feature type="domain" description="RNA polymerase sigma factor 70 region 4 type 2" evidence="8">
    <location>
        <begin position="125"/>
        <end position="171"/>
    </location>
</feature>
<dbReference type="InterPro" id="IPR014284">
    <property type="entry name" value="RNA_pol_sigma-70_dom"/>
</dbReference>